<dbReference type="Proteomes" id="UP000306102">
    <property type="component" value="Unassembled WGS sequence"/>
</dbReference>
<gene>
    <name evidence="1" type="ORF">TEA_028125</name>
</gene>
<dbReference type="EMBL" id="SDRB02008080">
    <property type="protein sequence ID" value="THG10054.1"/>
    <property type="molecule type" value="Genomic_DNA"/>
</dbReference>
<dbReference type="AlphaFoldDB" id="A0A4S4E3L8"/>
<organism evidence="1 2">
    <name type="scientific">Camellia sinensis var. sinensis</name>
    <name type="common">China tea</name>
    <dbReference type="NCBI Taxonomy" id="542762"/>
    <lineage>
        <taxon>Eukaryota</taxon>
        <taxon>Viridiplantae</taxon>
        <taxon>Streptophyta</taxon>
        <taxon>Embryophyta</taxon>
        <taxon>Tracheophyta</taxon>
        <taxon>Spermatophyta</taxon>
        <taxon>Magnoliopsida</taxon>
        <taxon>eudicotyledons</taxon>
        <taxon>Gunneridae</taxon>
        <taxon>Pentapetalae</taxon>
        <taxon>asterids</taxon>
        <taxon>Ericales</taxon>
        <taxon>Theaceae</taxon>
        <taxon>Camellia</taxon>
    </lineage>
</organism>
<comment type="caution">
    <text evidence="1">The sequence shown here is derived from an EMBL/GenBank/DDBJ whole genome shotgun (WGS) entry which is preliminary data.</text>
</comment>
<reference evidence="1 2" key="1">
    <citation type="journal article" date="2018" name="Proc. Natl. Acad. Sci. U.S.A.">
        <title>Draft genome sequence of Camellia sinensis var. sinensis provides insights into the evolution of the tea genome and tea quality.</title>
        <authorList>
            <person name="Wei C."/>
            <person name="Yang H."/>
            <person name="Wang S."/>
            <person name="Zhao J."/>
            <person name="Liu C."/>
            <person name="Gao L."/>
            <person name="Xia E."/>
            <person name="Lu Y."/>
            <person name="Tai Y."/>
            <person name="She G."/>
            <person name="Sun J."/>
            <person name="Cao H."/>
            <person name="Tong W."/>
            <person name="Gao Q."/>
            <person name="Li Y."/>
            <person name="Deng W."/>
            <person name="Jiang X."/>
            <person name="Wang W."/>
            <person name="Chen Q."/>
            <person name="Zhang S."/>
            <person name="Li H."/>
            <person name="Wu J."/>
            <person name="Wang P."/>
            <person name="Li P."/>
            <person name="Shi C."/>
            <person name="Zheng F."/>
            <person name="Jian J."/>
            <person name="Huang B."/>
            <person name="Shan D."/>
            <person name="Shi M."/>
            <person name="Fang C."/>
            <person name="Yue Y."/>
            <person name="Li F."/>
            <person name="Li D."/>
            <person name="Wei S."/>
            <person name="Han B."/>
            <person name="Jiang C."/>
            <person name="Yin Y."/>
            <person name="Xia T."/>
            <person name="Zhang Z."/>
            <person name="Bennetzen J.L."/>
            <person name="Zhao S."/>
            <person name="Wan X."/>
        </authorList>
    </citation>
    <scope>NUCLEOTIDE SEQUENCE [LARGE SCALE GENOMIC DNA]</scope>
    <source>
        <strain evidence="2">cv. Shuchazao</strain>
        <tissue evidence="1">Leaf</tissue>
    </source>
</reference>
<keyword evidence="2" id="KW-1185">Reference proteome</keyword>
<name>A0A4S4E3L8_CAMSN</name>
<evidence type="ECO:0000313" key="1">
    <source>
        <dbReference type="EMBL" id="THG10054.1"/>
    </source>
</evidence>
<protein>
    <submittedName>
        <fullName evidence="1">Uncharacterized protein</fullName>
    </submittedName>
</protein>
<evidence type="ECO:0000313" key="2">
    <source>
        <dbReference type="Proteomes" id="UP000306102"/>
    </source>
</evidence>
<sequence>MLISSSILLFCRHQRNNIIVMTMVYAELVGGRISSIAVNADAAVQCFRIIAIPVWKEQCTMTAQFSLRYACPLCFKSICDMSKVWERYGMEIAAIPTPEPYQNKMKCGFMSWVRNAPTANLTTRAKQEVSEMEWLAIDTYGCTRKKTCN</sequence>
<proteinExistence type="predicted"/>
<accession>A0A4S4E3L8</accession>